<reference evidence="1" key="1">
    <citation type="submission" date="2014-09" db="EMBL/GenBank/DDBJ databases">
        <authorList>
            <person name="Magalhaes I.L.F."/>
            <person name="Oliveira U."/>
            <person name="Santos F.R."/>
            <person name="Vidigal T.H.D.A."/>
            <person name="Brescovit A.D."/>
            <person name="Santos A.J."/>
        </authorList>
    </citation>
    <scope>NUCLEOTIDE SEQUENCE</scope>
    <source>
        <tissue evidence="1">Shoot tissue taken approximately 20 cm above the soil surface</tissue>
    </source>
</reference>
<dbReference type="AlphaFoldDB" id="A0A0A9H4P2"/>
<dbReference type="EMBL" id="GBRH01166184">
    <property type="protein sequence ID" value="JAE31712.1"/>
    <property type="molecule type" value="Transcribed_RNA"/>
</dbReference>
<organism evidence="1">
    <name type="scientific">Arundo donax</name>
    <name type="common">Giant reed</name>
    <name type="synonym">Donax arundinaceus</name>
    <dbReference type="NCBI Taxonomy" id="35708"/>
    <lineage>
        <taxon>Eukaryota</taxon>
        <taxon>Viridiplantae</taxon>
        <taxon>Streptophyta</taxon>
        <taxon>Embryophyta</taxon>
        <taxon>Tracheophyta</taxon>
        <taxon>Spermatophyta</taxon>
        <taxon>Magnoliopsida</taxon>
        <taxon>Liliopsida</taxon>
        <taxon>Poales</taxon>
        <taxon>Poaceae</taxon>
        <taxon>PACMAD clade</taxon>
        <taxon>Arundinoideae</taxon>
        <taxon>Arundineae</taxon>
        <taxon>Arundo</taxon>
    </lineage>
</organism>
<sequence>MTSSFWTLFSFFPGWWWSYWM</sequence>
<proteinExistence type="predicted"/>
<reference evidence="1" key="2">
    <citation type="journal article" date="2015" name="Data Brief">
        <title>Shoot transcriptome of the giant reed, Arundo donax.</title>
        <authorList>
            <person name="Barrero R.A."/>
            <person name="Guerrero F.D."/>
            <person name="Moolhuijzen P."/>
            <person name="Goolsby J.A."/>
            <person name="Tidwell J."/>
            <person name="Bellgard S.E."/>
            <person name="Bellgard M.I."/>
        </authorList>
    </citation>
    <scope>NUCLEOTIDE SEQUENCE</scope>
    <source>
        <tissue evidence="1">Shoot tissue taken approximately 20 cm above the soil surface</tissue>
    </source>
</reference>
<name>A0A0A9H4P2_ARUDO</name>
<protein>
    <submittedName>
        <fullName evidence="1">Uncharacterized protein</fullName>
    </submittedName>
</protein>
<evidence type="ECO:0000313" key="1">
    <source>
        <dbReference type="EMBL" id="JAE31712.1"/>
    </source>
</evidence>
<accession>A0A0A9H4P2</accession>